<dbReference type="Proteomes" id="UP000327013">
    <property type="component" value="Chromosome 2"/>
</dbReference>
<evidence type="ECO:0000313" key="2">
    <source>
        <dbReference type="EMBL" id="KAE8008987.1"/>
    </source>
</evidence>
<protein>
    <submittedName>
        <fullName evidence="2">Uncharacterized protein</fullName>
    </submittedName>
</protein>
<keyword evidence="1" id="KW-0472">Membrane</keyword>
<evidence type="ECO:0000256" key="1">
    <source>
        <dbReference type="SAM" id="Phobius"/>
    </source>
</evidence>
<accession>A0A5N6QPA5</accession>
<evidence type="ECO:0000313" key="3">
    <source>
        <dbReference type="Proteomes" id="UP000327013"/>
    </source>
</evidence>
<dbReference type="AlphaFoldDB" id="A0A5N6QPA5"/>
<organism evidence="2 3">
    <name type="scientific">Carpinus fangiana</name>
    <dbReference type="NCBI Taxonomy" id="176857"/>
    <lineage>
        <taxon>Eukaryota</taxon>
        <taxon>Viridiplantae</taxon>
        <taxon>Streptophyta</taxon>
        <taxon>Embryophyta</taxon>
        <taxon>Tracheophyta</taxon>
        <taxon>Spermatophyta</taxon>
        <taxon>Magnoliopsida</taxon>
        <taxon>eudicotyledons</taxon>
        <taxon>Gunneridae</taxon>
        <taxon>Pentapetalae</taxon>
        <taxon>rosids</taxon>
        <taxon>fabids</taxon>
        <taxon>Fagales</taxon>
        <taxon>Betulaceae</taxon>
        <taxon>Carpinus</taxon>
    </lineage>
</organism>
<keyword evidence="1" id="KW-0812">Transmembrane</keyword>
<keyword evidence="1" id="KW-1133">Transmembrane helix</keyword>
<reference evidence="2 3" key="1">
    <citation type="submission" date="2019-06" db="EMBL/GenBank/DDBJ databases">
        <title>A chromosomal-level reference genome of Carpinus fangiana (Coryloideae, Betulaceae).</title>
        <authorList>
            <person name="Yang X."/>
            <person name="Wang Z."/>
            <person name="Zhang L."/>
            <person name="Hao G."/>
            <person name="Liu J."/>
            <person name="Yang Y."/>
        </authorList>
    </citation>
    <scope>NUCLEOTIDE SEQUENCE [LARGE SCALE GENOMIC DNA]</scope>
    <source>
        <strain evidence="2">Cfa_2016G</strain>
        <tissue evidence="2">Leaf</tissue>
    </source>
</reference>
<feature type="transmembrane region" description="Helical" evidence="1">
    <location>
        <begin position="133"/>
        <end position="153"/>
    </location>
</feature>
<proteinExistence type="predicted"/>
<gene>
    <name evidence="2" type="ORF">FH972_005445</name>
</gene>
<sequence>MDQSDSKVCDLSDAGARTNTGAGTNNPMCKCGRRSRILTAFTLPNFDNHGCGFFKWVDLDICQHGKRVVSKLFEWHENLKTERAQIGTTISNEILKCKIELAEYKSKMEVASINFEMQLQMQKNKFHARKMKYRFALTCSLDVVAVLMFFPVSNRYSSRFMLS</sequence>
<dbReference type="EMBL" id="CM017322">
    <property type="protein sequence ID" value="KAE8008987.1"/>
    <property type="molecule type" value="Genomic_DNA"/>
</dbReference>
<keyword evidence="3" id="KW-1185">Reference proteome</keyword>
<name>A0A5N6QPA5_9ROSI</name>